<organism evidence="1 2">
    <name type="scientific">Xenopus laevis</name>
    <name type="common">African clawed frog</name>
    <dbReference type="NCBI Taxonomy" id="8355"/>
    <lineage>
        <taxon>Eukaryota</taxon>
        <taxon>Metazoa</taxon>
        <taxon>Chordata</taxon>
        <taxon>Craniata</taxon>
        <taxon>Vertebrata</taxon>
        <taxon>Euteleostomi</taxon>
        <taxon>Amphibia</taxon>
        <taxon>Batrachia</taxon>
        <taxon>Anura</taxon>
        <taxon>Pipoidea</taxon>
        <taxon>Pipidae</taxon>
        <taxon>Xenopodinae</taxon>
        <taxon>Xenopus</taxon>
        <taxon>Xenopus</taxon>
    </lineage>
</organism>
<evidence type="ECO:0000313" key="1">
    <source>
        <dbReference type="EMBL" id="OCT92137.1"/>
    </source>
</evidence>
<gene>
    <name evidence="1" type="ORF">XELAEV_18015191mg</name>
</gene>
<proteinExistence type="predicted"/>
<dbReference type="AlphaFoldDB" id="A0A974DI24"/>
<dbReference type="Proteomes" id="UP000694892">
    <property type="component" value="Chromosome 2S"/>
</dbReference>
<reference evidence="2" key="1">
    <citation type="journal article" date="2016" name="Nature">
        <title>Genome evolution in the allotetraploid frog Xenopus laevis.</title>
        <authorList>
            <person name="Session A.M."/>
            <person name="Uno Y."/>
            <person name="Kwon T."/>
            <person name="Chapman J.A."/>
            <person name="Toyoda A."/>
            <person name="Takahashi S."/>
            <person name="Fukui A."/>
            <person name="Hikosaka A."/>
            <person name="Suzuki A."/>
            <person name="Kondo M."/>
            <person name="van Heeringen S.J."/>
            <person name="Quigley I."/>
            <person name="Heinz S."/>
            <person name="Ogino H."/>
            <person name="Ochi H."/>
            <person name="Hellsten U."/>
            <person name="Lyons J.B."/>
            <person name="Simakov O."/>
            <person name="Putnam N."/>
            <person name="Stites J."/>
            <person name="Kuroki Y."/>
            <person name="Tanaka T."/>
            <person name="Michiue T."/>
            <person name="Watanabe M."/>
            <person name="Bogdanovic O."/>
            <person name="Lister R."/>
            <person name="Georgiou G."/>
            <person name="Paranjpe S.S."/>
            <person name="van Kruijsbergen I."/>
            <person name="Shu S."/>
            <person name="Carlson J."/>
            <person name="Kinoshita T."/>
            <person name="Ohta Y."/>
            <person name="Mawaribuchi S."/>
            <person name="Jenkins J."/>
            <person name="Grimwood J."/>
            <person name="Schmutz J."/>
            <person name="Mitros T."/>
            <person name="Mozaffari S.V."/>
            <person name="Suzuki Y."/>
            <person name="Haramoto Y."/>
            <person name="Yamamoto T.S."/>
            <person name="Takagi C."/>
            <person name="Heald R."/>
            <person name="Miller K."/>
            <person name="Haudenschild C."/>
            <person name="Kitzman J."/>
            <person name="Nakayama T."/>
            <person name="Izutsu Y."/>
            <person name="Robert J."/>
            <person name="Fortriede J."/>
            <person name="Burns K."/>
            <person name="Lotay V."/>
            <person name="Karimi K."/>
            <person name="Yasuoka Y."/>
            <person name="Dichmann D.S."/>
            <person name="Flajnik M.F."/>
            <person name="Houston D.W."/>
            <person name="Shendure J."/>
            <person name="DuPasquier L."/>
            <person name="Vize P.D."/>
            <person name="Zorn A.M."/>
            <person name="Ito M."/>
            <person name="Marcotte E.M."/>
            <person name="Wallingford J.B."/>
            <person name="Ito Y."/>
            <person name="Asashima M."/>
            <person name="Ueno N."/>
            <person name="Matsuda Y."/>
            <person name="Veenstra G.J."/>
            <person name="Fujiyama A."/>
            <person name="Harland R.M."/>
            <person name="Taira M."/>
            <person name="Rokhsar D.S."/>
        </authorList>
    </citation>
    <scope>NUCLEOTIDE SEQUENCE [LARGE SCALE GENOMIC DNA]</scope>
    <source>
        <strain evidence="2">J</strain>
    </source>
</reference>
<dbReference type="EMBL" id="CM004469">
    <property type="protein sequence ID" value="OCT92137.1"/>
    <property type="molecule type" value="Genomic_DNA"/>
</dbReference>
<name>A0A974DI24_XENLA</name>
<protein>
    <submittedName>
        <fullName evidence="1">Uncharacterized protein</fullName>
    </submittedName>
</protein>
<sequence length="75" mass="8763">MKHLNIFNIKNSFEAPLAGILFTPRIKALLKGHVCNNASLEQYITIVLKIFKNIFIGLDLVAHRYYDKICYWHTQ</sequence>
<evidence type="ECO:0000313" key="2">
    <source>
        <dbReference type="Proteomes" id="UP000694892"/>
    </source>
</evidence>
<accession>A0A974DI24</accession>